<name>A0ACC0M9Z0_RHOML</name>
<keyword evidence="2" id="KW-1185">Reference proteome</keyword>
<comment type="caution">
    <text evidence="1">The sequence shown here is derived from an EMBL/GenBank/DDBJ whole genome shotgun (WGS) entry which is preliminary data.</text>
</comment>
<evidence type="ECO:0000313" key="2">
    <source>
        <dbReference type="Proteomes" id="UP001062846"/>
    </source>
</evidence>
<protein>
    <submittedName>
        <fullName evidence="1">Uncharacterized protein</fullName>
    </submittedName>
</protein>
<gene>
    <name evidence="1" type="ORF">RHMOL_Rhmol09G0020700</name>
</gene>
<reference evidence="1" key="1">
    <citation type="submission" date="2022-02" db="EMBL/GenBank/DDBJ databases">
        <title>Plant Genome Project.</title>
        <authorList>
            <person name="Zhang R.-G."/>
        </authorList>
    </citation>
    <scope>NUCLEOTIDE SEQUENCE</scope>
    <source>
        <strain evidence="1">AT1</strain>
    </source>
</reference>
<sequence length="64" mass="7107">MESVTLGFSIWYIVLPSGYLYNKGTTSIAVTCGLQNVSVIGSWLNKIHIVSCSIRRNAVYLKLQ</sequence>
<proteinExistence type="predicted"/>
<dbReference type="Proteomes" id="UP001062846">
    <property type="component" value="Chromosome 9"/>
</dbReference>
<organism evidence="1 2">
    <name type="scientific">Rhododendron molle</name>
    <name type="common">Chinese azalea</name>
    <name type="synonym">Azalea mollis</name>
    <dbReference type="NCBI Taxonomy" id="49168"/>
    <lineage>
        <taxon>Eukaryota</taxon>
        <taxon>Viridiplantae</taxon>
        <taxon>Streptophyta</taxon>
        <taxon>Embryophyta</taxon>
        <taxon>Tracheophyta</taxon>
        <taxon>Spermatophyta</taxon>
        <taxon>Magnoliopsida</taxon>
        <taxon>eudicotyledons</taxon>
        <taxon>Gunneridae</taxon>
        <taxon>Pentapetalae</taxon>
        <taxon>asterids</taxon>
        <taxon>Ericales</taxon>
        <taxon>Ericaceae</taxon>
        <taxon>Ericoideae</taxon>
        <taxon>Rhodoreae</taxon>
        <taxon>Rhododendron</taxon>
    </lineage>
</organism>
<accession>A0ACC0M9Z0</accession>
<dbReference type="EMBL" id="CM046396">
    <property type="protein sequence ID" value="KAI8537399.1"/>
    <property type="molecule type" value="Genomic_DNA"/>
</dbReference>
<evidence type="ECO:0000313" key="1">
    <source>
        <dbReference type="EMBL" id="KAI8537399.1"/>
    </source>
</evidence>